<reference evidence="1" key="1">
    <citation type="submission" date="2020-04" db="EMBL/GenBank/DDBJ databases">
        <authorList>
            <person name="Chiriac C."/>
            <person name="Salcher M."/>
            <person name="Ghai R."/>
            <person name="Kavagutti S V."/>
        </authorList>
    </citation>
    <scope>NUCLEOTIDE SEQUENCE</scope>
</reference>
<sequence length="86" mass="9672">MTMTKEEIIEMARESGMELYGFGKDRERFVHHLTAFAKLIAKHEREACAVIAEESFCGCGRSNCIEGDLRAHDIAIAIRARGDKND</sequence>
<gene>
    <name evidence="2" type="ORF">UFOVP262_28</name>
    <name evidence="1" type="ORF">UFOVP90_12</name>
</gene>
<dbReference type="EMBL" id="LR796202">
    <property type="protein sequence ID" value="CAB4126576.1"/>
    <property type="molecule type" value="Genomic_DNA"/>
</dbReference>
<evidence type="ECO:0000313" key="2">
    <source>
        <dbReference type="EMBL" id="CAB4133796.1"/>
    </source>
</evidence>
<name>A0A6J5L027_9CAUD</name>
<dbReference type="EMBL" id="LR796276">
    <property type="protein sequence ID" value="CAB4133796.1"/>
    <property type="molecule type" value="Genomic_DNA"/>
</dbReference>
<organism evidence="1">
    <name type="scientific">uncultured Caudovirales phage</name>
    <dbReference type="NCBI Taxonomy" id="2100421"/>
    <lineage>
        <taxon>Viruses</taxon>
        <taxon>Duplodnaviria</taxon>
        <taxon>Heunggongvirae</taxon>
        <taxon>Uroviricota</taxon>
        <taxon>Caudoviricetes</taxon>
        <taxon>Peduoviridae</taxon>
        <taxon>Maltschvirus</taxon>
        <taxon>Maltschvirus maltsch</taxon>
    </lineage>
</organism>
<protein>
    <submittedName>
        <fullName evidence="1">Uncharacterized protein</fullName>
    </submittedName>
</protein>
<proteinExistence type="predicted"/>
<evidence type="ECO:0000313" key="1">
    <source>
        <dbReference type="EMBL" id="CAB4126576.1"/>
    </source>
</evidence>
<accession>A0A6J5L027</accession>